<comment type="caution">
    <text evidence="2">The sequence shown here is derived from an EMBL/GenBank/DDBJ whole genome shotgun (WGS) entry which is preliminary data.</text>
</comment>
<evidence type="ECO:0000313" key="3">
    <source>
        <dbReference type="Proteomes" id="UP000499080"/>
    </source>
</evidence>
<reference evidence="2 3" key="1">
    <citation type="journal article" date="2019" name="Sci. Rep.">
        <title>Orb-weaving spider Araneus ventricosus genome elucidates the spidroin gene catalogue.</title>
        <authorList>
            <person name="Kono N."/>
            <person name="Nakamura H."/>
            <person name="Ohtoshi R."/>
            <person name="Moran D.A.P."/>
            <person name="Shinohara A."/>
            <person name="Yoshida Y."/>
            <person name="Fujiwara M."/>
            <person name="Mori M."/>
            <person name="Tomita M."/>
            <person name="Arakawa K."/>
        </authorList>
    </citation>
    <scope>NUCLEOTIDE SEQUENCE [LARGE SCALE GENOMIC DNA]</scope>
</reference>
<sequence length="98" mass="11146">MINQLISPMLYRQGDREPVYLYGNFLSSASRFPSPGRPLKVSLVILTSSFEATRGLFCDGPRNFNRGQMTRTTPELESPLSNLPHHTSERTFDPLRMT</sequence>
<feature type="compositionally biased region" description="Polar residues" evidence="1">
    <location>
        <begin position="65"/>
        <end position="85"/>
    </location>
</feature>
<proteinExistence type="predicted"/>
<dbReference type="EMBL" id="BGPR01000460">
    <property type="protein sequence ID" value="GBM21467.1"/>
    <property type="molecule type" value="Genomic_DNA"/>
</dbReference>
<protein>
    <submittedName>
        <fullName evidence="2">Uncharacterized protein</fullName>
    </submittedName>
</protein>
<evidence type="ECO:0000313" key="2">
    <source>
        <dbReference type="EMBL" id="GBM21467.1"/>
    </source>
</evidence>
<name>A0A4Y2DYQ0_ARAVE</name>
<evidence type="ECO:0000256" key="1">
    <source>
        <dbReference type="SAM" id="MobiDB-lite"/>
    </source>
</evidence>
<feature type="region of interest" description="Disordered" evidence="1">
    <location>
        <begin position="62"/>
        <end position="98"/>
    </location>
</feature>
<feature type="compositionally biased region" description="Basic and acidic residues" evidence="1">
    <location>
        <begin position="86"/>
        <end position="98"/>
    </location>
</feature>
<gene>
    <name evidence="2" type="ORF">AVEN_161074_1</name>
</gene>
<keyword evidence="3" id="KW-1185">Reference proteome</keyword>
<organism evidence="2 3">
    <name type="scientific">Araneus ventricosus</name>
    <name type="common">Orbweaver spider</name>
    <name type="synonym">Epeira ventricosa</name>
    <dbReference type="NCBI Taxonomy" id="182803"/>
    <lineage>
        <taxon>Eukaryota</taxon>
        <taxon>Metazoa</taxon>
        <taxon>Ecdysozoa</taxon>
        <taxon>Arthropoda</taxon>
        <taxon>Chelicerata</taxon>
        <taxon>Arachnida</taxon>
        <taxon>Araneae</taxon>
        <taxon>Araneomorphae</taxon>
        <taxon>Entelegynae</taxon>
        <taxon>Araneoidea</taxon>
        <taxon>Araneidae</taxon>
        <taxon>Araneus</taxon>
    </lineage>
</organism>
<dbReference type="Proteomes" id="UP000499080">
    <property type="component" value="Unassembled WGS sequence"/>
</dbReference>
<accession>A0A4Y2DYQ0</accession>
<dbReference type="AlphaFoldDB" id="A0A4Y2DYQ0"/>